<comment type="subcellular location">
    <subcellularLocation>
        <location evidence="1">Secreted</location>
    </subcellularLocation>
</comment>
<dbReference type="PANTHER" id="PTHR12274:SF3">
    <property type="entry name" value="PROGRANULIN"/>
    <property type="match status" value="1"/>
</dbReference>
<dbReference type="InterPro" id="IPR000118">
    <property type="entry name" value="Granulin"/>
</dbReference>
<dbReference type="PANTHER" id="PTHR12274">
    <property type="entry name" value="GRANULIN"/>
    <property type="match status" value="1"/>
</dbReference>
<dbReference type="AlphaFoldDB" id="A0A815JMQ7"/>
<keyword evidence="4" id="KW-1015">Disulfide bond</keyword>
<dbReference type="Pfam" id="PF00396">
    <property type="entry name" value="Granulin"/>
    <property type="match status" value="6"/>
</dbReference>
<protein>
    <recommendedName>
        <fullName evidence="6">Granulins domain-containing protein</fullName>
    </recommendedName>
</protein>
<keyword evidence="3" id="KW-0964">Secreted</keyword>
<reference evidence="7" key="1">
    <citation type="submission" date="2021-02" db="EMBL/GenBank/DDBJ databases">
        <authorList>
            <person name="Nowell W R."/>
        </authorList>
    </citation>
    <scope>NUCLEOTIDE SEQUENCE</scope>
</reference>
<accession>A0A815JMQ7</accession>
<feature type="domain" description="Granulins" evidence="6">
    <location>
        <begin position="470"/>
        <end position="483"/>
    </location>
</feature>
<organism evidence="7 8">
    <name type="scientific">Adineta ricciae</name>
    <name type="common">Rotifer</name>
    <dbReference type="NCBI Taxonomy" id="249248"/>
    <lineage>
        <taxon>Eukaryota</taxon>
        <taxon>Metazoa</taxon>
        <taxon>Spiralia</taxon>
        <taxon>Gnathifera</taxon>
        <taxon>Rotifera</taxon>
        <taxon>Eurotatoria</taxon>
        <taxon>Bdelloidea</taxon>
        <taxon>Adinetida</taxon>
        <taxon>Adinetidae</taxon>
        <taxon>Adineta</taxon>
    </lineage>
</organism>
<comment type="similarity">
    <text evidence="2">Belongs to the granulin family.</text>
</comment>
<evidence type="ECO:0000256" key="1">
    <source>
        <dbReference type="ARBA" id="ARBA00004613"/>
    </source>
</evidence>
<feature type="domain" description="Granulins" evidence="6">
    <location>
        <begin position="52"/>
        <end position="65"/>
    </location>
</feature>
<evidence type="ECO:0000256" key="5">
    <source>
        <dbReference type="SAM" id="SignalP"/>
    </source>
</evidence>
<evidence type="ECO:0000256" key="4">
    <source>
        <dbReference type="ARBA" id="ARBA00023157"/>
    </source>
</evidence>
<gene>
    <name evidence="7" type="ORF">EDS130_LOCUS35117</name>
</gene>
<dbReference type="FunFam" id="2.10.25.160:FF:000001">
    <property type="entry name" value="Granulin precursor"/>
    <property type="match status" value="1"/>
</dbReference>
<feature type="domain" description="Granulins" evidence="6">
    <location>
        <begin position="228"/>
        <end position="241"/>
    </location>
</feature>
<name>A0A815JMQ7_ADIRI</name>
<dbReference type="SUPFAM" id="SSF57277">
    <property type="entry name" value="Granulin repeat"/>
    <property type="match status" value="4"/>
</dbReference>
<dbReference type="SMART" id="SM00277">
    <property type="entry name" value="GRAN"/>
    <property type="match status" value="6"/>
</dbReference>
<proteinExistence type="inferred from homology"/>
<dbReference type="EMBL" id="CAJNOJ010000303">
    <property type="protein sequence ID" value="CAF1384428.1"/>
    <property type="molecule type" value="Genomic_DNA"/>
</dbReference>
<sequence length="493" mass="53809">MLILILFSTLFFQINADSFSCPTNVTCLQKETCCETTTGLWACCPMESGVCCNDGLHCCPKDHLCLSNGTCHSATNQSSSLSFPLKDTLSIVSCPDGSSCPNGNTCCQISSGEYACCPLPDAVCCSDSIHCCPNGYECNVERGQCLQDKSSIPWATKISSIRKDNPIDFSPLKINTQIICPDATSLCPSTSTCCLTKQLTWGCCPIEKAVNIVNLKSKFIQKLFKVCCADHIHCCPTHYKCNLHESKCDHPLFNSIPLLKKHKSIKLSKTIRKPLVEQTSLSTIQCPDKKSYCPEETTCCQLGDGSYGCCPYAEASCCSDKIHCCEKGYSCDITSKRCIRSFIQPFGLLNPVEDILCPDGITQCSSTTTCCPNKDKDPVSYSCCPYAKGVCCGRNGSICCPNNYQCDETQLSCQLQDSKSLLRNRRQIDIDFHQCGLSDFGCSASQTCCRTYGSSDGDYACCNFPGAQCCEDGRHCCPKGTRCDTQYGGCIQE</sequence>
<evidence type="ECO:0000259" key="6">
    <source>
        <dbReference type="PROSITE" id="PS00799"/>
    </source>
</evidence>
<comment type="caution">
    <text evidence="7">The sequence shown here is derived from an EMBL/GenBank/DDBJ whole genome shotgun (WGS) entry which is preliminary data.</text>
</comment>
<keyword evidence="5" id="KW-0732">Signal</keyword>
<evidence type="ECO:0000256" key="3">
    <source>
        <dbReference type="ARBA" id="ARBA00022525"/>
    </source>
</evidence>
<dbReference type="Gene3D" id="2.10.25.160">
    <property type="entry name" value="Granulin"/>
    <property type="match status" value="6"/>
</dbReference>
<evidence type="ECO:0000313" key="8">
    <source>
        <dbReference type="Proteomes" id="UP000663852"/>
    </source>
</evidence>
<feature type="signal peptide" evidence="5">
    <location>
        <begin position="1"/>
        <end position="16"/>
    </location>
</feature>
<dbReference type="InterPro" id="IPR037277">
    <property type="entry name" value="Granulin_sf"/>
</dbReference>
<evidence type="ECO:0000256" key="2">
    <source>
        <dbReference type="ARBA" id="ARBA00010093"/>
    </source>
</evidence>
<dbReference type="Proteomes" id="UP000663852">
    <property type="component" value="Unassembled WGS sequence"/>
</dbReference>
<dbReference type="OrthoDB" id="5854875at2759"/>
<dbReference type="InterPro" id="IPR039036">
    <property type="entry name" value="Granulin_fam"/>
</dbReference>
<evidence type="ECO:0000313" key="7">
    <source>
        <dbReference type="EMBL" id="CAF1384428.1"/>
    </source>
</evidence>
<dbReference type="PROSITE" id="PS00799">
    <property type="entry name" value="GRANULINS"/>
    <property type="match status" value="4"/>
</dbReference>
<feature type="chain" id="PRO_5032295944" description="Granulins domain-containing protein" evidence="5">
    <location>
        <begin position="17"/>
        <end position="493"/>
    </location>
</feature>
<feature type="domain" description="Granulins" evidence="6">
    <location>
        <begin position="125"/>
        <end position="138"/>
    </location>
</feature>
<dbReference type="GO" id="GO:0005576">
    <property type="term" value="C:extracellular region"/>
    <property type="evidence" value="ECO:0007669"/>
    <property type="project" value="UniProtKB-SubCell"/>
</dbReference>